<dbReference type="CAZy" id="GT56">
    <property type="family name" value="Glycosyltransferase Family 56"/>
</dbReference>
<dbReference type="RefSeq" id="WP_012345677.1">
    <property type="nucleotide sequence ID" value="NC_010524.1"/>
</dbReference>
<dbReference type="eggNOG" id="COG0554">
    <property type="taxonomic scope" value="Bacteria"/>
</dbReference>
<evidence type="ECO:0000256" key="1">
    <source>
        <dbReference type="ARBA" id="ARBA00022475"/>
    </source>
</evidence>
<evidence type="ECO:0000313" key="6">
    <source>
        <dbReference type="EMBL" id="ACB32915.1"/>
    </source>
</evidence>
<keyword evidence="2" id="KW-0997">Cell inner membrane</keyword>
<sequence>MKPNDVLHIVEFEKFIPPFIELTRTRLAADRHHFFFIHRGDLYQPGEKSRIHRLSDYAAKPIGLAVLAKKMNLAGKIVLHGLTHFRLLVLLALQPWLLKKTYWIIWGADLYAYQKIGTSWQSRLKEMLRRFVIPRIGHLVTYVSGDVALARQWYGAKGQHHDCLCYASNVYHHLELPTRNSGSNLQILVGNSADRSNNHDGIFAALLPHLETGLEIHAPLSYGDQQYADEVTKFGSAKFGSKFHALREFMPYGDYLKLLSGIDIAVFNHERQQGMGNIISLLGLGKTVYMRKSTTSWQSLTNLGLTVGNIEDFKPAPLSSELAERNRQIIREQFSETKLVNQWRSILETH</sequence>
<proteinExistence type="predicted"/>
<keyword evidence="4 6" id="KW-0808">Transferase</keyword>
<dbReference type="EMBL" id="CP001013">
    <property type="protein sequence ID" value="ACB32915.1"/>
    <property type="molecule type" value="Genomic_DNA"/>
</dbReference>
<protein>
    <submittedName>
        <fullName evidence="6">4-alpha-L-fucosyltransferase</fullName>
    </submittedName>
</protein>
<gene>
    <name evidence="6" type="ordered locus">Lcho_0640</name>
</gene>
<dbReference type="KEGG" id="lch:Lcho_0640"/>
<dbReference type="NCBIfam" id="NF002756">
    <property type="entry name" value="PRK02797.1-5"/>
    <property type="match status" value="1"/>
</dbReference>
<reference evidence="6 7" key="1">
    <citation type="submission" date="2008-03" db="EMBL/GenBank/DDBJ databases">
        <title>Complete sequence of Leptothrix cholodnii SP-6.</title>
        <authorList>
            <consortium name="US DOE Joint Genome Institute"/>
            <person name="Copeland A."/>
            <person name="Lucas S."/>
            <person name="Lapidus A."/>
            <person name="Glavina del Rio T."/>
            <person name="Dalin E."/>
            <person name="Tice H."/>
            <person name="Bruce D."/>
            <person name="Goodwin L."/>
            <person name="Pitluck S."/>
            <person name="Chertkov O."/>
            <person name="Brettin T."/>
            <person name="Detter J.C."/>
            <person name="Han C."/>
            <person name="Kuske C.R."/>
            <person name="Schmutz J."/>
            <person name="Larimer F."/>
            <person name="Land M."/>
            <person name="Hauser L."/>
            <person name="Kyrpides N."/>
            <person name="Lykidis A."/>
            <person name="Emerson D."/>
            <person name="Richardson P."/>
        </authorList>
    </citation>
    <scope>NUCLEOTIDE SEQUENCE [LARGE SCALE GENOMIC DNA]</scope>
    <source>
        <strain evidence="7">ATCC 51168 / LMG 8142 / SP-6</strain>
    </source>
</reference>
<keyword evidence="1" id="KW-1003">Cell membrane</keyword>
<dbReference type="InterPro" id="IPR009993">
    <property type="entry name" value="WecF"/>
</dbReference>
<organism evidence="6 7">
    <name type="scientific">Leptothrix cholodnii (strain ATCC 51168 / LMG 8142 / SP-6)</name>
    <name type="common">Leptothrix discophora (strain SP-6)</name>
    <dbReference type="NCBI Taxonomy" id="395495"/>
    <lineage>
        <taxon>Bacteria</taxon>
        <taxon>Pseudomonadati</taxon>
        <taxon>Pseudomonadota</taxon>
        <taxon>Betaproteobacteria</taxon>
        <taxon>Burkholderiales</taxon>
        <taxon>Sphaerotilaceae</taxon>
        <taxon>Leptothrix</taxon>
    </lineage>
</organism>
<dbReference type="STRING" id="395495.Lcho_0640"/>
<keyword evidence="3 6" id="KW-0328">Glycosyltransferase</keyword>
<evidence type="ECO:0000313" key="7">
    <source>
        <dbReference type="Proteomes" id="UP000001693"/>
    </source>
</evidence>
<dbReference type="HOGENOM" id="CLU_061161_0_0_4"/>
<evidence type="ECO:0000256" key="2">
    <source>
        <dbReference type="ARBA" id="ARBA00022519"/>
    </source>
</evidence>
<dbReference type="Proteomes" id="UP000001693">
    <property type="component" value="Chromosome"/>
</dbReference>
<dbReference type="OrthoDB" id="1083028at2"/>
<keyword evidence="5" id="KW-0472">Membrane</keyword>
<dbReference type="AlphaFoldDB" id="B1XZR9"/>
<dbReference type="Pfam" id="PF07429">
    <property type="entry name" value="Glyco_transf_56"/>
    <property type="match status" value="1"/>
</dbReference>
<keyword evidence="7" id="KW-1185">Reference proteome</keyword>
<evidence type="ECO:0000256" key="5">
    <source>
        <dbReference type="ARBA" id="ARBA00023136"/>
    </source>
</evidence>
<dbReference type="GO" id="GO:0008417">
    <property type="term" value="F:fucosyltransferase activity"/>
    <property type="evidence" value="ECO:0007669"/>
    <property type="project" value="InterPro"/>
</dbReference>
<evidence type="ECO:0000256" key="4">
    <source>
        <dbReference type="ARBA" id="ARBA00022679"/>
    </source>
</evidence>
<evidence type="ECO:0000256" key="3">
    <source>
        <dbReference type="ARBA" id="ARBA00022676"/>
    </source>
</evidence>
<name>B1XZR9_LEPCP</name>
<accession>B1XZR9</accession>
<dbReference type="GO" id="GO:0009246">
    <property type="term" value="P:enterobacterial common antigen biosynthetic process"/>
    <property type="evidence" value="ECO:0007669"/>
    <property type="project" value="InterPro"/>
</dbReference>